<dbReference type="CDD" id="cd01147">
    <property type="entry name" value="HemV-2"/>
    <property type="match status" value="1"/>
</dbReference>
<dbReference type="Pfam" id="PF01497">
    <property type="entry name" value="Peripla_BP_2"/>
    <property type="match status" value="1"/>
</dbReference>
<dbReference type="Proteomes" id="UP000694228">
    <property type="component" value="Chromosome"/>
</dbReference>
<proteinExistence type="predicted"/>
<dbReference type="PROSITE" id="PS50983">
    <property type="entry name" value="FE_B12_PBP"/>
    <property type="match status" value="1"/>
</dbReference>
<dbReference type="PANTHER" id="PTHR30535:SF34">
    <property type="entry name" value="MOLYBDATE-BINDING PROTEIN MOLA"/>
    <property type="match status" value="1"/>
</dbReference>
<evidence type="ECO:0000313" key="3">
    <source>
        <dbReference type="Proteomes" id="UP000694228"/>
    </source>
</evidence>
<gene>
    <name evidence="2" type="ORF">KSK55_05325</name>
</gene>
<dbReference type="OrthoDB" id="24039at2157"/>
<feature type="domain" description="Fe/B12 periplasmic-binding" evidence="1">
    <location>
        <begin position="50"/>
        <end position="328"/>
    </location>
</feature>
<dbReference type="InterPro" id="IPR050902">
    <property type="entry name" value="ABC_Transporter_SBP"/>
</dbReference>
<accession>A0A8F5VQ85</accession>
<organism evidence="2 3">
    <name type="scientific">Methanospirillum hungatei</name>
    <dbReference type="NCBI Taxonomy" id="2203"/>
    <lineage>
        <taxon>Archaea</taxon>
        <taxon>Methanobacteriati</taxon>
        <taxon>Methanobacteriota</taxon>
        <taxon>Stenosarchaea group</taxon>
        <taxon>Methanomicrobia</taxon>
        <taxon>Methanomicrobiales</taxon>
        <taxon>Methanospirillaceae</taxon>
        <taxon>Methanospirillum</taxon>
    </lineage>
</organism>
<dbReference type="AlphaFoldDB" id="A0A8F5VQ85"/>
<evidence type="ECO:0000259" key="1">
    <source>
        <dbReference type="PROSITE" id="PS50983"/>
    </source>
</evidence>
<dbReference type="InterPro" id="IPR002491">
    <property type="entry name" value="ABC_transptr_periplasmic_BD"/>
</dbReference>
<dbReference type="EMBL" id="CP077107">
    <property type="protein sequence ID" value="QXO95812.1"/>
    <property type="molecule type" value="Genomic_DNA"/>
</dbReference>
<dbReference type="PANTHER" id="PTHR30535">
    <property type="entry name" value="VITAMIN B12-BINDING PROTEIN"/>
    <property type="match status" value="1"/>
</dbReference>
<sequence length="370" mass="41018">MFRSFSKTFFLGFMVVSLLAGTFVFPVSGEETTITDGLGREVTVPLNPDSVICSGAGCLRYLTYLQAQDRVIAVDALEVNISPDDSRAYRLANPQFGDLPIFGEFRKDDPEKITNIGPQVIFKTYTNKDEANQLQEKTGIPVVALNYGDLVDEYEDMQKTLRLMGKILNKENRAEEVISFFNERKQDLSDRTKDVPDADKISAYVGGVGCAGSHGLQGTSFAYTPFQLVAVKNVAAESAKPDMDCGDVAKESIIGWDPDMVFIDLGSQQLKSQGADALSELKKSEFEDMKAVKSGDVYGLLSFNWYTTNQESVLADAYYIGKLLYPEKFSDIDPVSEADDIYEFLVGKKLFSQINRDGFEGQAFTQMSMQ</sequence>
<name>A0A8F5VQ85_METHU</name>
<evidence type="ECO:0000313" key="2">
    <source>
        <dbReference type="EMBL" id="QXO95812.1"/>
    </source>
</evidence>
<reference evidence="2 3" key="1">
    <citation type="submission" date="2021-06" db="EMBL/GenBank/DDBJ databases">
        <title>Complete genome sequence of the secondary alcohol utilizing methanogen Methanospirillum hungatei strain GP1.</title>
        <authorList>
            <person name="Day L.A."/>
            <person name="Costa K.C."/>
        </authorList>
    </citation>
    <scope>NUCLEOTIDE SEQUENCE [LARGE SCALE GENOMIC DNA]</scope>
    <source>
        <strain evidence="2 3">GP1</strain>
    </source>
</reference>
<protein>
    <submittedName>
        <fullName evidence="2">Iron ABC transporter substrate-binding protein</fullName>
    </submittedName>
</protein>